<reference evidence="2 3" key="1">
    <citation type="submission" date="2019-12" db="EMBL/GenBank/DDBJ databases">
        <authorList>
            <person name="Alioto T."/>
            <person name="Alioto T."/>
            <person name="Gomez Garrido J."/>
        </authorList>
    </citation>
    <scope>NUCLEOTIDE SEQUENCE [LARGE SCALE GENOMIC DNA]</scope>
</reference>
<dbReference type="OrthoDB" id="1930729at2759"/>
<protein>
    <submittedName>
        <fullName evidence="2">Uncharacterized protein</fullName>
    </submittedName>
</protein>
<comment type="caution">
    <text evidence="2">The sequence shown here is derived from an EMBL/GenBank/DDBJ whole genome shotgun (WGS) entry which is preliminary data.</text>
</comment>
<organism evidence="2 3">
    <name type="scientific">Olea europaea subsp. europaea</name>
    <dbReference type="NCBI Taxonomy" id="158383"/>
    <lineage>
        <taxon>Eukaryota</taxon>
        <taxon>Viridiplantae</taxon>
        <taxon>Streptophyta</taxon>
        <taxon>Embryophyta</taxon>
        <taxon>Tracheophyta</taxon>
        <taxon>Spermatophyta</taxon>
        <taxon>Magnoliopsida</taxon>
        <taxon>eudicotyledons</taxon>
        <taxon>Gunneridae</taxon>
        <taxon>Pentapetalae</taxon>
        <taxon>asterids</taxon>
        <taxon>lamiids</taxon>
        <taxon>Lamiales</taxon>
        <taxon>Oleaceae</taxon>
        <taxon>Oleeae</taxon>
        <taxon>Olea</taxon>
    </lineage>
</organism>
<name>A0A8S0SP19_OLEEU</name>
<dbReference type="EMBL" id="CACTIH010005448">
    <property type="protein sequence ID" value="CAA2993328.1"/>
    <property type="molecule type" value="Genomic_DNA"/>
</dbReference>
<evidence type="ECO:0000256" key="1">
    <source>
        <dbReference type="SAM" id="MobiDB-lite"/>
    </source>
</evidence>
<dbReference type="PANTHER" id="PTHR48449">
    <property type="entry name" value="DUF1985 DOMAIN-CONTAINING PROTEIN"/>
    <property type="match status" value="1"/>
</dbReference>
<evidence type="ECO:0000313" key="3">
    <source>
        <dbReference type="Proteomes" id="UP000594638"/>
    </source>
</evidence>
<dbReference type="PANTHER" id="PTHR48449:SF1">
    <property type="entry name" value="DUF1985 DOMAIN-CONTAINING PROTEIN"/>
    <property type="match status" value="1"/>
</dbReference>
<dbReference type="Proteomes" id="UP000594638">
    <property type="component" value="Unassembled WGS sequence"/>
</dbReference>
<sequence>MKTNKNGEVWFKIGDKRVRFGLEEFVLVTGLNAGDENDVDKTLGAECRIVKEYFKNSGRKIIKGDVYNAFTCCMLFEKYPWGKISFEYTMNVFRREIGGKLKSFDVGGESRCRYSLYGFPLAIMIWAFETISTLGMKFATKYPGVIPRMIAWEMPKRLASAAINIVLKSKELEVNSTLIPTEIELEEVYWKELTPIVEEDESALHDSEGDKAEHYVKPHHAYNKESPGAPQPPQPGFEMNVADLLRTKMKKLEERLQAVISTRIDRMEKKVGRLVELVVSGWFHPATSAFDRATSSIAYVLENELKDGLKKEAGFDDVTDVLAAERNVDLPEEYPKLKEEVREKNVGGNELETEPGFDDSKLTLADTI</sequence>
<accession>A0A8S0SP19</accession>
<gene>
    <name evidence="2" type="ORF">OLEA9_A020100</name>
</gene>
<dbReference type="AlphaFoldDB" id="A0A8S0SP19"/>
<proteinExistence type="predicted"/>
<feature type="region of interest" description="Disordered" evidence="1">
    <location>
        <begin position="340"/>
        <end position="368"/>
    </location>
</feature>
<evidence type="ECO:0000313" key="2">
    <source>
        <dbReference type="EMBL" id="CAA2993328.1"/>
    </source>
</evidence>
<keyword evidence="3" id="KW-1185">Reference proteome</keyword>
<dbReference type="Gramene" id="OE9A020100T1">
    <property type="protein sequence ID" value="OE9A020100C1"/>
    <property type="gene ID" value="OE9A020100"/>
</dbReference>